<evidence type="ECO:0000313" key="4">
    <source>
        <dbReference type="EMBL" id="CAF1647308.1"/>
    </source>
</evidence>
<feature type="region of interest" description="Disordered" evidence="1">
    <location>
        <begin position="1"/>
        <end position="30"/>
    </location>
</feature>
<evidence type="ECO:0000313" key="5">
    <source>
        <dbReference type="Proteomes" id="UP000663828"/>
    </source>
</evidence>
<accession>A0A815JEH0</accession>
<keyword evidence="5" id="KW-1185">Reference proteome</keyword>
<organism evidence="3 6">
    <name type="scientific">Adineta ricciae</name>
    <name type="common">Rotifer</name>
    <dbReference type="NCBI Taxonomy" id="249248"/>
    <lineage>
        <taxon>Eukaryota</taxon>
        <taxon>Metazoa</taxon>
        <taxon>Spiralia</taxon>
        <taxon>Gnathifera</taxon>
        <taxon>Rotifera</taxon>
        <taxon>Eurotatoria</taxon>
        <taxon>Bdelloidea</taxon>
        <taxon>Adinetida</taxon>
        <taxon>Adinetidae</taxon>
        <taxon>Adineta</taxon>
    </lineage>
</organism>
<gene>
    <name evidence="3" type="ORF">EDS130_LOCUS34938</name>
    <name evidence="4" type="ORF">XAT740_LOCUS54344</name>
</gene>
<keyword evidence="2" id="KW-0812">Transmembrane</keyword>
<dbReference type="EMBL" id="CAJNOR010009702">
    <property type="protein sequence ID" value="CAF1647308.1"/>
    <property type="molecule type" value="Genomic_DNA"/>
</dbReference>
<dbReference type="Proteomes" id="UP000663852">
    <property type="component" value="Unassembled WGS sequence"/>
</dbReference>
<dbReference type="EMBL" id="CAJNOJ010000299">
    <property type="protein sequence ID" value="CAF1381241.1"/>
    <property type="molecule type" value="Genomic_DNA"/>
</dbReference>
<feature type="transmembrane region" description="Helical" evidence="2">
    <location>
        <begin position="72"/>
        <end position="96"/>
    </location>
</feature>
<dbReference type="OrthoDB" id="10019049at2759"/>
<evidence type="ECO:0000256" key="1">
    <source>
        <dbReference type="SAM" id="MobiDB-lite"/>
    </source>
</evidence>
<feature type="transmembrane region" description="Helical" evidence="2">
    <location>
        <begin position="108"/>
        <end position="132"/>
    </location>
</feature>
<dbReference type="Proteomes" id="UP000663828">
    <property type="component" value="Unassembled WGS sequence"/>
</dbReference>
<proteinExistence type="predicted"/>
<evidence type="ECO:0000313" key="6">
    <source>
        <dbReference type="Proteomes" id="UP000663852"/>
    </source>
</evidence>
<keyword evidence="2" id="KW-1133">Transmembrane helix</keyword>
<evidence type="ECO:0000256" key="2">
    <source>
        <dbReference type="SAM" id="Phobius"/>
    </source>
</evidence>
<feature type="transmembrane region" description="Helical" evidence="2">
    <location>
        <begin position="144"/>
        <end position="166"/>
    </location>
</feature>
<keyword evidence="2" id="KW-0472">Membrane</keyword>
<feature type="compositionally biased region" description="Basic and acidic residues" evidence="1">
    <location>
        <begin position="1"/>
        <end position="11"/>
    </location>
</feature>
<protein>
    <submittedName>
        <fullName evidence="3">Uncharacterized protein</fullName>
    </submittedName>
</protein>
<sequence length="179" mass="20101">MSTKETMDATKHNMPSVTDENESNSSSSTSFAAQKRRQYYLRPMKLFIMSSMGAEFMFLLIGIFAFSGFKDLFYKIAWTLFFCGIGMGSTMGTLINMFITDRYFNTKAILGTIILGCLVFGSCNVLCFRLDHHMDYWGAITNPIFFLSKGFLVAVLGSVVNGYLLFNPNGQKLLIKMGL</sequence>
<dbReference type="AlphaFoldDB" id="A0A815JEH0"/>
<reference evidence="3" key="1">
    <citation type="submission" date="2021-02" db="EMBL/GenBank/DDBJ databases">
        <authorList>
            <person name="Nowell W R."/>
        </authorList>
    </citation>
    <scope>NUCLEOTIDE SEQUENCE</scope>
</reference>
<evidence type="ECO:0000313" key="3">
    <source>
        <dbReference type="EMBL" id="CAF1381241.1"/>
    </source>
</evidence>
<name>A0A815JEH0_ADIRI</name>
<feature type="transmembrane region" description="Helical" evidence="2">
    <location>
        <begin position="46"/>
        <end position="66"/>
    </location>
</feature>
<comment type="caution">
    <text evidence="3">The sequence shown here is derived from an EMBL/GenBank/DDBJ whole genome shotgun (WGS) entry which is preliminary data.</text>
</comment>